<reference evidence="1 2" key="1">
    <citation type="submission" date="2019-07" db="EMBL/GenBank/DDBJ databases">
        <title>Whole genome shotgun sequence of Knoellia locipacati NBRC 109775.</title>
        <authorList>
            <person name="Hosoyama A."/>
            <person name="Uohara A."/>
            <person name="Ohji S."/>
            <person name="Ichikawa N."/>
        </authorList>
    </citation>
    <scope>NUCLEOTIDE SEQUENCE [LARGE SCALE GENOMIC DNA]</scope>
    <source>
        <strain evidence="1 2">NBRC 109775</strain>
    </source>
</reference>
<evidence type="ECO:0008006" key="3">
    <source>
        <dbReference type="Google" id="ProtNLM"/>
    </source>
</evidence>
<protein>
    <recommendedName>
        <fullName evidence="3">Polyketide cyclase</fullName>
    </recommendedName>
</protein>
<dbReference type="Pfam" id="PF10604">
    <property type="entry name" value="Polyketide_cyc2"/>
    <property type="match status" value="1"/>
</dbReference>
<evidence type="ECO:0000313" key="1">
    <source>
        <dbReference type="EMBL" id="GEQ13495.1"/>
    </source>
</evidence>
<dbReference type="AlphaFoldDB" id="A0A512SZV0"/>
<dbReference type="InterPro" id="IPR023393">
    <property type="entry name" value="START-like_dom_sf"/>
</dbReference>
<name>A0A512SZV0_9MICO</name>
<dbReference type="EMBL" id="BKBA01000006">
    <property type="protein sequence ID" value="GEQ13495.1"/>
    <property type="molecule type" value="Genomic_DNA"/>
</dbReference>
<keyword evidence="2" id="KW-1185">Reference proteome</keyword>
<organism evidence="1 2">
    <name type="scientific">Knoellia locipacati</name>
    <dbReference type="NCBI Taxonomy" id="882824"/>
    <lineage>
        <taxon>Bacteria</taxon>
        <taxon>Bacillati</taxon>
        <taxon>Actinomycetota</taxon>
        <taxon>Actinomycetes</taxon>
        <taxon>Micrococcales</taxon>
        <taxon>Intrasporangiaceae</taxon>
        <taxon>Knoellia</taxon>
    </lineage>
</organism>
<dbReference type="RefSeq" id="WP_147063831.1">
    <property type="nucleotide sequence ID" value="NZ_BAABDN010000001.1"/>
</dbReference>
<dbReference type="InterPro" id="IPR019587">
    <property type="entry name" value="Polyketide_cyclase/dehydratase"/>
</dbReference>
<dbReference type="SUPFAM" id="SSF55961">
    <property type="entry name" value="Bet v1-like"/>
    <property type="match status" value="1"/>
</dbReference>
<gene>
    <name evidence="1" type="ORF">KLO01_15420</name>
</gene>
<dbReference type="Gene3D" id="3.30.530.20">
    <property type="match status" value="1"/>
</dbReference>
<evidence type="ECO:0000313" key="2">
    <source>
        <dbReference type="Proteomes" id="UP000321793"/>
    </source>
</evidence>
<proteinExistence type="predicted"/>
<dbReference type="Proteomes" id="UP000321793">
    <property type="component" value="Unassembled WGS sequence"/>
</dbReference>
<sequence length="142" mass="15625">MVLPPTPLTLGLDVEAGPDVVWDLLVRLAEWPLWGPTVREARLDDGHAVLSPGATGRVRTVAGPWVPFRVEDWHVDETVRHWSWRVAGIPATGHTVTARGRRCRVEMTAPWWAAGYAPVLWLGLRRVRALAEARRAGGGTTG</sequence>
<dbReference type="OrthoDB" id="191189at2"/>
<accession>A0A512SZV0</accession>
<comment type="caution">
    <text evidence="1">The sequence shown here is derived from an EMBL/GenBank/DDBJ whole genome shotgun (WGS) entry which is preliminary data.</text>
</comment>